<evidence type="ECO:0008006" key="4">
    <source>
        <dbReference type="Google" id="ProtNLM"/>
    </source>
</evidence>
<dbReference type="OrthoDB" id="978531at2"/>
<evidence type="ECO:0000313" key="2">
    <source>
        <dbReference type="EMBL" id="SDW47323.1"/>
    </source>
</evidence>
<dbReference type="AlphaFoldDB" id="A0A1H2TTQ2"/>
<dbReference type="EMBL" id="FNNJ01000001">
    <property type="protein sequence ID" value="SDW47323.1"/>
    <property type="molecule type" value="Genomic_DNA"/>
</dbReference>
<dbReference type="Proteomes" id="UP000199595">
    <property type="component" value="Unassembled WGS sequence"/>
</dbReference>
<reference evidence="2 3" key="1">
    <citation type="submission" date="2016-10" db="EMBL/GenBank/DDBJ databases">
        <authorList>
            <person name="de Groot N.N."/>
        </authorList>
    </citation>
    <scope>NUCLEOTIDE SEQUENCE [LARGE SCALE GENOMIC DNA]</scope>
    <source>
        <strain evidence="2 3">DSM 24956</strain>
    </source>
</reference>
<keyword evidence="1" id="KW-0732">Signal</keyword>
<dbReference type="RefSeq" id="WP_090119960.1">
    <property type="nucleotide sequence ID" value="NZ_FNNJ01000001.1"/>
</dbReference>
<name>A0A1H2TTQ2_9FLAO</name>
<feature type="chain" id="PRO_5011484742" description="Lipoprotein" evidence="1">
    <location>
        <begin position="22"/>
        <end position="244"/>
    </location>
</feature>
<feature type="signal peptide" evidence="1">
    <location>
        <begin position="1"/>
        <end position="21"/>
    </location>
</feature>
<protein>
    <recommendedName>
        <fullName evidence="4">Lipoprotein</fullName>
    </recommendedName>
</protein>
<evidence type="ECO:0000313" key="3">
    <source>
        <dbReference type="Proteomes" id="UP000199595"/>
    </source>
</evidence>
<accession>A0A1H2TTQ2</accession>
<dbReference type="STRING" id="762486.SAMN05444411_101806"/>
<gene>
    <name evidence="2" type="ORF">SAMN05444411_101806</name>
</gene>
<evidence type="ECO:0000256" key="1">
    <source>
        <dbReference type="SAM" id="SignalP"/>
    </source>
</evidence>
<keyword evidence="3" id="KW-1185">Reference proteome</keyword>
<dbReference type="PROSITE" id="PS51257">
    <property type="entry name" value="PROKAR_LIPOPROTEIN"/>
    <property type="match status" value="1"/>
</dbReference>
<sequence length="244" mass="27768">MKQTFAIIALISILFTSCTFTEEITFDKNFKGTYNLGVDMSKLMSLKGDHKQDSIPSKKIDSVINFRDILEQKKDSISKLSDEEKEKIEALKDLRMEMHIDEAANKMAMNFLLDFESLEDLKGINKKLSQANDLNSKKSKPNKNFTPNSEVEYSFKGNTFKRVSIAKELTPELKEKNDTFLTQSAAILEGSTYKIIYHFPKKIKSVSVENAQISEDKKTVTIISNLGAIFKDPKSLDFEVKLKN</sequence>
<organism evidence="2 3">
    <name type="scientific">Lutibacter oricola</name>
    <dbReference type="NCBI Taxonomy" id="762486"/>
    <lineage>
        <taxon>Bacteria</taxon>
        <taxon>Pseudomonadati</taxon>
        <taxon>Bacteroidota</taxon>
        <taxon>Flavobacteriia</taxon>
        <taxon>Flavobacteriales</taxon>
        <taxon>Flavobacteriaceae</taxon>
        <taxon>Lutibacter</taxon>
    </lineage>
</organism>
<proteinExistence type="predicted"/>